<dbReference type="AlphaFoldDB" id="A0A7H1AZJ4"/>
<protein>
    <submittedName>
        <fullName evidence="1">Uncharacterized protein</fullName>
    </submittedName>
</protein>
<gene>
    <name evidence="1" type="ORF">ICW73_00195</name>
</gene>
<dbReference type="Proteomes" id="UP000516346">
    <property type="component" value="Chromosome"/>
</dbReference>
<proteinExistence type="predicted"/>
<evidence type="ECO:0000313" key="2">
    <source>
        <dbReference type="Proteomes" id="UP000516346"/>
    </source>
</evidence>
<accession>A0A7H1AZJ4</accession>
<organism evidence="1 2">
    <name type="scientific">Buchnera aphidicola</name>
    <name type="common">Pentalonia nigronervosa</name>
    <dbReference type="NCBI Taxonomy" id="1309793"/>
    <lineage>
        <taxon>Bacteria</taxon>
        <taxon>Pseudomonadati</taxon>
        <taxon>Pseudomonadota</taxon>
        <taxon>Gammaproteobacteria</taxon>
        <taxon>Enterobacterales</taxon>
        <taxon>Erwiniaceae</taxon>
        <taxon>Buchnera</taxon>
    </lineage>
</organism>
<dbReference type="EMBL" id="CP061275">
    <property type="protein sequence ID" value="QNS01899.1"/>
    <property type="molecule type" value="Genomic_DNA"/>
</dbReference>
<name>A0A7H1AZJ4_9GAMM</name>
<reference evidence="1 2" key="1">
    <citation type="submission" date="2020-09" db="EMBL/GenBank/DDBJ databases">
        <title>Genome sequence of the banana aphid, Pentalonia nigronervosa Coquerel (Hemiptera: Aphididae) and its symbionts.</title>
        <authorList>
            <person name="Mathers T.C."/>
            <person name="Mugford S.T."/>
            <person name="Hogenhout S.A."/>
            <person name="Tripathi L."/>
        </authorList>
    </citation>
    <scope>NUCLEOTIDE SEQUENCE [LARGE SCALE GENOMIC DNA]</scope>
    <source>
        <strain evidence="1">Ba4</strain>
    </source>
</reference>
<sequence length="55" mass="6136">MSLNKSGICISDDLTGSEKKREKNEISVCITAIKKLVVNIKIQNNLLNFSKNTKI</sequence>
<evidence type="ECO:0000313" key="1">
    <source>
        <dbReference type="EMBL" id="QNS01899.1"/>
    </source>
</evidence>